<comment type="caution">
    <text evidence="5">The sequence shown here is derived from an EMBL/GenBank/DDBJ whole genome shotgun (WGS) entry which is preliminary data.</text>
</comment>
<evidence type="ECO:0000313" key="6">
    <source>
        <dbReference type="Proteomes" id="UP001183202"/>
    </source>
</evidence>
<feature type="domain" description="OmpR/PhoB-type" evidence="3">
    <location>
        <begin position="31"/>
        <end position="104"/>
    </location>
</feature>
<keyword evidence="2" id="KW-0238">DNA-binding</keyword>
<protein>
    <submittedName>
        <fullName evidence="5">BTAD domain-containing putative transcriptional regulator</fullName>
    </submittedName>
</protein>
<dbReference type="InterPro" id="IPR036388">
    <property type="entry name" value="WH-like_DNA-bd_sf"/>
</dbReference>
<evidence type="ECO:0000256" key="2">
    <source>
        <dbReference type="ARBA" id="ARBA00023125"/>
    </source>
</evidence>
<gene>
    <name evidence="5" type="ORF">RM445_25285</name>
</gene>
<evidence type="ECO:0000313" key="5">
    <source>
        <dbReference type="EMBL" id="MDT0352840.1"/>
    </source>
</evidence>
<dbReference type="SUPFAM" id="SSF52540">
    <property type="entry name" value="P-loop containing nucleoside triphosphate hydrolases"/>
    <property type="match status" value="1"/>
</dbReference>
<dbReference type="EMBL" id="JAVREJ010000022">
    <property type="protein sequence ID" value="MDT0352840.1"/>
    <property type="molecule type" value="Genomic_DNA"/>
</dbReference>
<dbReference type="InterPro" id="IPR027417">
    <property type="entry name" value="P-loop_NTPase"/>
</dbReference>
<dbReference type="SMART" id="SM00862">
    <property type="entry name" value="Trans_reg_C"/>
    <property type="match status" value="1"/>
</dbReference>
<evidence type="ECO:0000256" key="1">
    <source>
        <dbReference type="ARBA" id="ARBA00005820"/>
    </source>
</evidence>
<sequence>MSVTAAPPTVRFRDLGTLLVEHDGDLRPVGGTRLDSALAVLLVHADRRVGPEAMAAALWGADAPPRSSSTLDSHVWRLRKVLEPHRARGVPSSLLLSDHGGYRLVVTVDQVDSLRFEQLAADAADLLAGGQPDRALRRADQALALWRGRPFTPITDEPWAASTVARLEELRSQTQERRVEALIAVGDPERALVELEPAIAEEPLREGLWAHRMWAYHCAGRTDRALTAYREVRALLRDELGVEPGAELRGVHARILAEDPVPAGPCRRAADEVPPAVPVPVVPAAVRLPVRRTPLVGRDAELARLTGVVTAHALTTVVGTAGCGKTRLATEVARATAATFPDGVWYVSLTSAVDAAGVLDAVASAVGVAVPAAGSAPDALRTLTRERRMLLLLDNCEHVLDDAAQLVEDLLVEGSEMAVLATSREPLHVEGEHVEHLHPLALPAPDARDPAAAPAVALFLQRLPTPPGRLTARSAEDLAYAAAIATAVDGVPLALELAAARARACTLAEITAQVTADPSSLARIGRAPPGRPGTVREAIDGSYRLLPADEARMHRLLSAAPGPFTADLATALVGTPDHRFDVVDRLTRLVHRSLLEPLGPLRPGGLSRFAQLATVRGHAGHAAEHEGDEGREAAERRDRWTEGLVRGRPRLGVAAERAWLEAVDDDLAAVRATLQHSLVDAPAAAGVRSMPFLALYWYYRGMFVEGRRWLERAVAEEERASPLERGLARLLLGGFHCLQNRGDLAAPHLNAGMAALGSAVDDANPLVVGDTLAQLAAGPLYVVADRRRLVETVAHLDRLTRRTGDEYLGLFTELGALHVVLVDAAPAATDADLLSRCADLHNRADALGNNYVAWITAMRTAVVCLAAGAPAEGLRWSDRMIAKQLALGNRNAAAAFGLRANLLAAAGEADRAVRLYAATRSHHRFNGLSWPRDDLTRTLLEWATARLDRRAADRASAEGSRLTLADLARDL</sequence>
<dbReference type="InterPro" id="IPR011990">
    <property type="entry name" value="TPR-like_helical_dom_sf"/>
</dbReference>
<dbReference type="Proteomes" id="UP001183202">
    <property type="component" value="Unassembled WGS sequence"/>
</dbReference>
<dbReference type="SUPFAM" id="SSF48452">
    <property type="entry name" value="TPR-like"/>
    <property type="match status" value="1"/>
</dbReference>
<feature type="domain" description="Bacterial transcriptional activator" evidence="4">
    <location>
        <begin position="111"/>
        <end position="256"/>
    </location>
</feature>
<dbReference type="InterPro" id="IPR005158">
    <property type="entry name" value="BTAD"/>
</dbReference>
<evidence type="ECO:0000259" key="4">
    <source>
        <dbReference type="SMART" id="SM01043"/>
    </source>
</evidence>
<evidence type="ECO:0000259" key="3">
    <source>
        <dbReference type="SMART" id="SM00862"/>
    </source>
</evidence>
<dbReference type="InterPro" id="IPR001867">
    <property type="entry name" value="OmpR/PhoB-type_DNA-bd"/>
</dbReference>
<dbReference type="Pfam" id="PF03704">
    <property type="entry name" value="BTAD"/>
    <property type="match status" value="1"/>
</dbReference>
<dbReference type="InterPro" id="IPR016032">
    <property type="entry name" value="Sig_transdc_resp-reg_C-effctor"/>
</dbReference>
<comment type="similarity">
    <text evidence="1">Belongs to the AfsR/DnrI/RedD regulatory family.</text>
</comment>
<dbReference type="CDD" id="cd15831">
    <property type="entry name" value="BTAD"/>
    <property type="match status" value="1"/>
</dbReference>
<dbReference type="Gene3D" id="1.25.40.10">
    <property type="entry name" value="Tetratricopeptide repeat domain"/>
    <property type="match status" value="1"/>
</dbReference>
<dbReference type="SUPFAM" id="SSF46894">
    <property type="entry name" value="C-terminal effector domain of the bipartite response regulators"/>
    <property type="match status" value="1"/>
</dbReference>
<organism evidence="5 6">
    <name type="scientific">Pseudonocardia charpentierae</name>
    <dbReference type="NCBI Taxonomy" id="3075545"/>
    <lineage>
        <taxon>Bacteria</taxon>
        <taxon>Bacillati</taxon>
        <taxon>Actinomycetota</taxon>
        <taxon>Actinomycetes</taxon>
        <taxon>Pseudonocardiales</taxon>
        <taxon>Pseudonocardiaceae</taxon>
        <taxon>Pseudonocardia</taxon>
    </lineage>
</organism>
<dbReference type="SMART" id="SM01043">
    <property type="entry name" value="BTAD"/>
    <property type="match status" value="1"/>
</dbReference>
<dbReference type="PANTHER" id="PTHR47691">
    <property type="entry name" value="REGULATOR-RELATED"/>
    <property type="match status" value="1"/>
</dbReference>
<keyword evidence="6" id="KW-1185">Reference proteome</keyword>
<dbReference type="Pfam" id="PF13401">
    <property type="entry name" value="AAA_22"/>
    <property type="match status" value="1"/>
</dbReference>
<name>A0ABU2NGI9_9PSEU</name>
<dbReference type="RefSeq" id="WP_311559346.1">
    <property type="nucleotide sequence ID" value="NZ_JAVREJ010000022.1"/>
</dbReference>
<proteinExistence type="inferred from homology"/>
<accession>A0ABU2NGI9</accession>
<dbReference type="InterPro" id="IPR049945">
    <property type="entry name" value="AAA_22"/>
</dbReference>
<reference evidence="6" key="1">
    <citation type="submission" date="2023-07" db="EMBL/GenBank/DDBJ databases">
        <title>30 novel species of actinomycetes from the DSMZ collection.</title>
        <authorList>
            <person name="Nouioui I."/>
        </authorList>
    </citation>
    <scope>NUCLEOTIDE SEQUENCE [LARGE SCALE GENOMIC DNA]</scope>
    <source>
        <strain evidence="6">DSM 45834</strain>
    </source>
</reference>
<dbReference type="Gene3D" id="1.10.10.10">
    <property type="entry name" value="Winged helix-like DNA-binding domain superfamily/Winged helix DNA-binding domain"/>
    <property type="match status" value="1"/>
</dbReference>
<dbReference type="PANTHER" id="PTHR47691:SF3">
    <property type="entry name" value="HTH-TYPE TRANSCRIPTIONAL REGULATOR RV0890C-RELATED"/>
    <property type="match status" value="1"/>
</dbReference>
<dbReference type="Gene3D" id="3.40.50.300">
    <property type="entry name" value="P-loop containing nucleotide triphosphate hydrolases"/>
    <property type="match status" value="1"/>
</dbReference>